<name>A0ABQ5TZI2_9PROT</name>
<protein>
    <recommendedName>
        <fullName evidence="4">Solute-binding protein family 3/N-terminal domain-containing protein</fullName>
    </recommendedName>
</protein>
<dbReference type="Proteomes" id="UP001161409">
    <property type="component" value="Unassembled WGS sequence"/>
</dbReference>
<dbReference type="Gene3D" id="3.40.190.10">
    <property type="entry name" value="Periplasmic binding protein-like II"/>
    <property type="match status" value="2"/>
</dbReference>
<evidence type="ECO:0000313" key="3">
    <source>
        <dbReference type="Proteomes" id="UP001161409"/>
    </source>
</evidence>
<reference evidence="2" key="1">
    <citation type="journal article" date="2014" name="Int. J. Syst. Evol. Microbiol.">
        <title>Complete genome of a new Firmicutes species belonging to the dominant human colonic microbiota ('Ruminococcus bicirculans') reveals two chromosomes and a selective capacity to utilize plant glucans.</title>
        <authorList>
            <consortium name="NISC Comparative Sequencing Program"/>
            <person name="Wegmann U."/>
            <person name="Louis P."/>
            <person name="Goesmann A."/>
            <person name="Henrissat B."/>
            <person name="Duncan S.H."/>
            <person name="Flint H.J."/>
        </authorList>
    </citation>
    <scope>NUCLEOTIDE SEQUENCE</scope>
    <source>
        <strain evidence="2">NBRC 103408</strain>
    </source>
</reference>
<sequence length="267" mass="30522">MTNRLSLLSCLLVLLSLFAIQPTRALETPDTFRICYEDVPQPPFYFGSGPEIPAVRPGLYIHMSDLISERLDLSITHIRAPWKRCLFFLERNEVDAVYGASFKPERILIAHYPRHNGAIDDSRRIATKSYSLYKHKTAPIHWDGEALTHDTRFIGAPLGYSIIPFLEHHGATVETRWSNVEGMNMVAQGRLEAFVAQEPAGDAILGQDPHRFRDVVKVKPPLQSKSYFMIISKGFYEQYPALSETIWDEIALIRDHHMPALMLQYLD</sequence>
<keyword evidence="1" id="KW-0732">Signal</keyword>
<evidence type="ECO:0000256" key="1">
    <source>
        <dbReference type="SAM" id="SignalP"/>
    </source>
</evidence>
<feature type="signal peptide" evidence="1">
    <location>
        <begin position="1"/>
        <end position="25"/>
    </location>
</feature>
<dbReference type="SUPFAM" id="SSF53850">
    <property type="entry name" value="Periplasmic binding protein-like II"/>
    <property type="match status" value="1"/>
</dbReference>
<dbReference type="EMBL" id="BSNF01000001">
    <property type="protein sequence ID" value="GLQ04790.1"/>
    <property type="molecule type" value="Genomic_DNA"/>
</dbReference>
<comment type="caution">
    <text evidence="2">The sequence shown here is derived from an EMBL/GenBank/DDBJ whole genome shotgun (WGS) entry which is preliminary data.</text>
</comment>
<dbReference type="RefSeq" id="WP_169558840.1">
    <property type="nucleotide sequence ID" value="NZ_BSNF01000001.1"/>
</dbReference>
<evidence type="ECO:0008006" key="4">
    <source>
        <dbReference type="Google" id="ProtNLM"/>
    </source>
</evidence>
<evidence type="ECO:0000313" key="2">
    <source>
        <dbReference type="EMBL" id="GLQ04790.1"/>
    </source>
</evidence>
<proteinExistence type="predicted"/>
<accession>A0ABQ5TZI2</accession>
<reference evidence="2" key="2">
    <citation type="submission" date="2023-01" db="EMBL/GenBank/DDBJ databases">
        <title>Draft genome sequence of Sneathiella chinensis strain NBRC 103408.</title>
        <authorList>
            <person name="Sun Q."/>
            <person name="Mori K."/>
        </authorList>
    </citation>
    <scope>NUCLEOTIDE SEQUENCE</scope>
    <source>
        <strain evidence="2">NBRC 103408</strain>
    </source>
</reference>
<organism evidence="2 3">
    <name type="scientific">Sneathiella chinensis</name>
    <dbReference type="NCBI Taxonomy" id="349750"/>
    <lineage>
        <taxon>Bacteria</taxon>
        <taxon>Pseudomonadati</taxon>
        <taxon>Pseudomonadota</taxon>
        <taxon>Alphaproteobacteria</taxon>
        <taxon>Sneathiellales</taxon>
        <taxon>Sneathiellaceae</taxon>
        <taxon>Sneathiella</taxon>
    </lineage>
</organism>
<feature type="chain" id="PRO_5045945927" description="Solute-binding protein family 3/N-terminal domain-containing protein" evidence="1">
    <location>
        <begin position="26"/>
        <end position="267"/>
    </location>
</feature>
<gene>
    <name evidence="2" type="ORF">GCM10007924_00110</name>
</gene>
<keyword evidence="3" id="KW-1185">Reference proteome</keyword>